<name>A0A4Y2GXH9_ARAVE</name>
<evidence type="ECO:0000313" key="2">
    <source>
        <dbReference type="Proteomes" id="UP000499080"/>
    </source>
</evidence>
<organism evidence="1 2">
    <name type="scientific">Araneus ventricosus</name>
    <name type="common">Orbweaver spider</name>
    <name type="synonym">Epeira ventricosa</name>
    <dbReference type="NCBI Taxonomy" id="182803"/>
    <lineage>
        <taxon>Eukaryota</taxon>
        <taxon>Metazoa</taxon>
        <taxon>Ecdysozoa</taxon>
        <taxon>Arthropoda</taxon>
        <taxon>Chelicerata</taxon>
        <taxon>Arachnida</taxon>
        <taxon>Araneae</taxon>
        <taxon>Araneomorphae</taxon>
        <taxon>Entelegynae</taxon>
        <taxon>Araneoidea</taxon>
        <taxon>Araneidae</taxon>
        <taxon>Araneus</taxon>
    </lineage>
</organism>
<reference evidence="1 2" key="1">
    <citation type="journal article" date="2019" name="Sci. Rep.">
        <title>Orb-weaving spider Araneus ventricosus genome elucidates the spidroin gene catalogue.</title>
        <authorList>
            <person name="Kono N."/>
            <person name="Nakamura H."/>
            <person name="Ohtoshi R."/>
            <person name="Moran D.A.P."/>
            <person name="Shinohara A."/>
            <person name="Yoshida Y."/>
            <person name="Fujiwara M."/>
            <person name="Mori M."/>
            <person name="Tomita M."/>
            <person name="Arakawa K."/>
        </authorList>
    </citation>
    <scope>NUCLEOTIDE SEQUENCE [LARGE SCALE GENOMIC DNA]</scope>
</reference>
<protein>
    <submittedName>
        <fullName evidence="1">Uncharacterized protein</fullName>
    </submittedName>
</protein>
<accession>A0A4Y2GXH9</accession>
<dbReference type="AlphaFoldDB" id="A0A4Y2GXH9"/>
<gene>
    <name evidence="1" type="ORF">AVEN_196707_1</name>
</gene>
<sequence>MNRILSVFRRTERVSQFIQTHWGTFECSSSFSANLLQTIEVKSANQGVFHSVPKDTPLPSKGDLQAMINSSKWVCSFPIVREMSVVKIIFSKGSRAILESFG</sequence>
<keyword evidence="2" id="KW-1185">Reference proteome</keyword>
<dbReference type="Proteomes" id="UP000499080">
    <property type="component" value="Unassembled WGS sequence"/>
</dbReference>
<comment type="caution">
    <text evidence="1">The sequence shown here is derived from an EMBL/GenBank/DDBJ whole genome shotgun (WGS) entry which is preliminary data.</text>
</comment>
<evidence type="ECO:0000313" key="1">
    <source>
        <dbReference type="EMBL" id="GBM58203.1"/>
    </source>
</evidence>
<proteinExistence type="predicted"/>
<dbReference type="EMBL" id="BGPR01001625">
    <property type="protein sequence ID" value="GBM58203.1"/>
    <property type="molecule type" value="Genomic_DNA"/>
</dbReference>